<name>A0A8C5GV75_GOUWI</name>
<dbReference type="InterPro" id="IPR043519">
    <property type="entry name" value="NT_sf"/>
</dbReference>
<gene>
    <name evidence="10" type="primary">ilf3b</name>
</gene>
<evidence type="ECO:0000256" key="1">
    <source>
        <dbReference type="ARBA" id="ARBA00004496"/>
    </source>
</evidence>
<feature type="domain" description="DRBM" evidence="8">
    <location>
        <begin position="513"/>
        <end position="579"/>
    </location>
</feature>
<dbReference type="SMART" id="SM00358">
    <property type="entry name" value="DSRM"/>
    <property type="match status" value="2"/>
</dbReference>
<sequence length="628" mass="69402">IAVCIISCVHSFNSIQAPPMRHRSMRVFLHDDRHVMAKHAAIYPTQEELENVQNMVSHTERALKAVSDWLDKEEKVTPKGDSDETEKESEPKDPAARSLRGVMRVGLVAKGLLLKGDLDLELVLLCKDKPTIGLLQKVSENLVSQLKVITKETYYVTHVVEEASIVIGNAKEPPLRLTIHLASPLVREEMEKAAAGETLSVNDPPDVLDRQKCLTALASLRHAKWFQARANGLRSCVIVIRVLRDLCGRVPTWAPLRGWPLELICEKAIGTGNRPMGAGEALRRVLECLSSGILMADGPGLFDPCEKDPTDSIAHLDRQQREDITASAQHALRLSAFGQFHKVLGMEPLTSKTTKKIRSETTIDYTVQIPPSTAYAPPMKRPIEEEEGTEDKSPNKKKKKVQKKYKAEPPQAMNALMRLNQLKPGLPYKLISQTGPVHVPVFTMSVQVNGKTFEASGPSKRTAKLHVAVKVLQDMGLPAVPELPKTAEPLNVPFSSDFSHQASRQQGPILTQHGKNPVMELNEKRRGLKYELISEKGGSHDKRFVMEVEIDGEKFQGAGSNKKVAKAYAALAALDQLYPEGSALTEAPKKKKGQPMVSHPTTFTKTDVSFCASENDTDTKNNYMSIES</sequence>
<dbReference type="InterPro" id="IPR049402">
    <property type="entry name" value="DZF_dom_C"/>
</dbReference>
<evidence type="ECO:0000256" key="7">
    <source>
        <dbReference type="SAM" id="MobiDB-lite"/>
    </source>
</evidence>
<dbReference type="FunFam" id="3.30.460.10:FF:000003">
    <property type="entry name" value="interleukin enhancer-binding factor 3 isoform X2"/>
    <property type="match status" value="1"/>
</dbReference>
<dbReference type="SMART" id="SM00572">
    <property type="entry name" value="DZF"/>
    <property type="match status" value="1"/>
</dbReference>
<dbReference type="InterPro" id="IPR049401">
    <property type="entry name" value="DZF_dom_N"/>
</dbReference>
<feature type="region of interest" description="Disordered" evidence="7">
    <location>
        <begin position="74"/>
        <end position="95"/>
    </location>
</feature>
<dbReference type="Gene3D" id="1.10.1410.40">
    <property type="match status" value="1"/>
</dbReference>
<dbReference type="InterPro" id="IPR014720">
    <property type="entry name" value="dsRBD_dom"/>
</dbReference>
<dbReference type="Pfam" id="PF00035">
    <property type="entry name" value="dsrm"/>
    <property type="match status" value="2"/>
</dbReference>
<dbReference type="Gene3D" id="3.30.160.20">
    <property type="match status" value="2"/>
</dbReference>
<dbReference type="AlphaFoldDB" id="A0A8C5GV75"/>
<dbReference type="GO" id="GO:0071011">
    <property type="term" value="C:precatalytic spliceosome"/>
    <property type="evidence" value="ECO:0007669"/>
    <property type="project" value="TreeGrafter"/>
</dbReference>
<evidence type="ECO:0000256" key="4">
    <source>
        <dbReference type="ARBA" id="ARBA00022884"/>
    </source>
</evidence>
<evidence type="ECO:0000313" key="10">
    <source>
        <dbReference type="Ensembl" id="ENSGWIP00000035171.1"/>
    </source>
</evidence>
<dbReference type="GO" id="GO:0003727">
    <property type="term" value="F:single-stranded RNA binding"/>
    <property type="evidence" value="ECO:0007669"/>
    <property type="project" value="TreeGrafter"/>
</dbReference>
<evidence type="ECO:0008006" key="12">
    <source>
        <dbReference type="Google" id="ProtNLM"/>
    </source>
</evidence>
<reference evidence="10" key="1">
    <citation type="submission" date="2020-06" db="EMBL/GenBank/DDBJ databases">
        <authorList>
            <consortium name="Wellcome Sanger Institute Data Sharing"/>
        </authorList>
    </citation>
    <scope>NUCLEOTIDE SEQUENCE [LARGE SCALE GENOMIC DNA]</scope>
</reference>
<feature type="domain" description="DRBM" evidence="8">
    <location>
        <begin position="408"/>
        <end position="477"/>
    </location>
</feature>
<dbReference type="FunFam" id="3.30.160.20:FF:000006">
    <property type="entry name" value="interleukin enhancer-binding factor 3 isoform X2"/>
    <property type="match status" value="1"/>
</dbReference>
<proteinExistence type="predicted"/>
<feature type="domain" description="DZF" evidence="9">
    <location>
        <begin position="26"/>
        <end position="387"/>
    </location>
</feature>
<protein>
    <recommendedName>
        <fullName evidence="12">Interleukin enhancer binding factor 3</fullName>
    </recommendedName>
</protein>
<accession>A0A8C5GV75</accession>
<dbReference type="PROSITE" id="PS51703">
    <property type="entry name" value="DZF"/>
    <property type="match status" value="1"/>
</dbReference>
<evidence type="ECO:0000256" key="2">
    <source>
        <dbReference type="ARBA" id="ARBA00022490"/>
    </source>
</evidence>
<dbReference type="PANTHER" id="PTHR45762">
    <property type="entry name" value="ZINC FINGER RNA-BINDING PROTEIN"/>
    <property type="match status" value="1"/>
</dbReference>
<dbReference type="GO" id="GO:0003725">
    <property type="term" value="F:double-stranded RNA binding"/>
    <property type="evidence" value="ECO:0007669"/>
    <property type="project" value="TreeGrafter"/>
</dbReference>
<keyword evidence="4 6" id="KW-0694">RNA-binding</keyword>
<keyword evidence="5" id="KW-0238">DNA-binding</keyword>
<keyword evidence="3" id="KW-0677">Repeat</keyword>
<dbReference type="Pfam" id="PF07528">
    <property type="entry name" value="DZF_N"/>
    <property type="match status" value="1"/>
</dbReference>
<dbReference type="PROSITE" id="PS50137">
    <property type="entry name" value="DS_RBD"/>
    <property type="match status" value="2"/>
</dbReference>
<comment type="subcellular location">
    <subcellularLocation>
        <location evidence="1">Cytoplasm</location>
    </subcellularLocation>
</comment>
<dbReference type="GO" id="GO:0003677">
    <property type="term" value="F:DNA binding"/>
    <property type="evidence" value="ECO:0007669"/>
    <property type="project" value="UniProtKB-KW"/>
</dbReference>
<reference evidence="10" key="2">
    <citation type="submission" date="2025-08" db="UniProtKB">
        <authorList>
            <consortium name="Ensembl"/>
        </authorList>
    </citation>
    <scope>IDENTIFICATION</scope>
</reference>
<dbReference type="GO" id="GO:0005737">
    <property type="term" value="C:cytoplasm"/>
    <property type="evidence" value="ECO:0007669"/>
    <property type="project" value="UniProtKB-SubCell"/>
</dbReference>
<dbReference type="Ensembl" id="ENSGWIT00000038352.1">
    <property type="protein sequence ID" value="ENSGWIP00000035171.1"/>
    <property type="gene ID" value="ENSGWIG00000018166.1"/>
</dbReference>
<dbReference type="PANTHER" id="PTHR45762:SF4">
    <property type="entry name" value="INTERLEUKIN ENHANCER-BINDING FACTOR 3"/>
    <property type="match status" value="1"/>
</dbReference>
<evidence type="ECO:0000259" key="9">
    <source>
        <dbReference type="PROSITE" id="PS51703"/>
    </source>
</evidence>
<keyword evidence="2" id="KW-0963">Cytoplasm</keyword>
<reference evidence="10" key="3">
    <citation type="submission" date="2025-09" db="UniProtKB">
        <authorList>
            <consortium name="Ensembl"/>
        </authorList>
    </citation>
    <scope>IDENTIFICATION</scope>
</reference>
<dbReference type="Gene3D" id="3.30.460.10">
    <property type="entry name" value="Beta Polymerase, domain 2"/>
    <property type="match status" value="1"/>
</dbReference>
<dbReference type="SUPFAM" id="SSF54768">
    <property type="entry name" value="dsRNA-binding domain-like"/>
    <property type="match status" value="2"/>
</dbReference>
<dbReference type="FunFam" id="1.10.1410.40:FF:000001">
    <property type="entry name" value="interleukin enhancer-binding factor 3 isoform X1"/>
    <property type="match status" value="1"/>
</dbReference>
<evidence type="ECO:0000256" key="6">
    <source>
        <dbReference type="PROSITE-ProRule" id="PRU00266"/>
    </source>
</evidence>
<evidence type="ECO:0000313" key="11">
    <source>
        <dbReference type="Proteomes" id="UP000694680"/>
    </source>
</evidence>
<dbReference type="FunFam" id="3.30.160.20:FF:000008">
    <property type="entry name" value="interleukin enhancer-binding factor 3 isoform X2"/>
    <property type="match status" value="1"/>
</dbReference>
<dbReference type="InterPro" id="IPR006561">
    <property type="entry name" value="DZF_dom"/>
</dbReference>
<evidence type="ECO:0000259" key="8">
    <source>
        <dbReference type="PROSITE" id="PS50137"/>
    </source>
</evidence>
<feature type="compositionally biased region" description="Basic residues" evidence="7">
    <location>
        <begin position="395"/>
        <end position="404"/>
    </location>
</feature>
<dbReference type="Pfam" id="PF20965">
    <property type="entry name" value="DZF_C"/>
    <property type="match status" value="1"/>
</dbReference>
<organism evidence="10 11">
    <name type="scientific">Gouania willdenowi</name>
    <name type="common">Blunt-snouted clingfish</name>
    <name type="synonym">Lepadogaster willdenowi</name>
    <dbReference type="NCBI Taxonomy" id="441366"/>
    <lineage>
        <taxon>Eukaryota</taxon>
        <taxon>Metazoa</taxon>
        <taxon>Chordata</taxon>
        <taxon>Craniata</taxon>
        <taxon>Vertebrata</taxon>
        <taxon>Euteleostomi</taxon>
        <taxon>Actinopterygii</taxon>
        <taxon>Neopterygii</taxon>
        <taxon>Teleostei</taxon>
        <taxon>Neoteleostei</taxon>
        <taxon>Acanthomorphata</taxon>
        <taxon>Ovalentaria</taxon>
        <taxon>Blenniimorphae</taxon>
        <taxon>Blenniiformes</taxon>
        <taxon>Gobiesocoidei</taxon>
        <taxon>Gobiesocidae</taxon>
        <taxon>Gobiesocinae</taxon>
        <taxon>Gouania</taxon>
    </lineage>
</organism>
<keyword evidence="11" id="KW-1185">Reference proteome</keyword>
<dbReference type="Proteomes" id="UP000694680">
    <property type="component" value="Chromosome 8"/>
</dbReference>
<evidence type="ECO:0000256" key="5">
    <source>
        <dbReference type="ARBA" id="ARBA00023125"/>
    </source>
</evidence>
<feature type="region of interest" description="Disordered" evidence="7">
    <location>
        <begin position="370"/>
        <end position="407"/>
    </location>
</feature>
<evidence type="ECO:0000256" key="3">
    <source>
        <dbReference type="ARBA" id="ARBA00022737"/>
    </source>
</evidence>
<dbReference type="CDD" id="cd19912">
    <property type="entry name" value="DSRM_ILF3_rpt2"/>
    <property type="match status" value="1"/>
</dbReference>